<dbReference type="PANTHER" id="PTHR33375:SF1">
    <property type="entry name" value="CHROMOSOME-PARTITIONING PROTEIN PARB-RELATED"/>
    <property type="match status" value="1"/>
</dbReference>
<evidence type="ECO:0000259" key="3">
    <source>
        <dbReference type="Pfam" id="PF17762"/>
    </source>
</evidence>
<protein>
    <submittedName>
        <fullName evidence="4">ParB/RepB/Spo0J family partition protein</fullName>
    </submittedName>
</protein>
<sequence>MSSRVADRLGAGSFGAARPPRSERGRAKAVTEGTIPAYDLVRLPLATVAPCPVNPRRNFGTDEDKNTLGTSLAARQTTACVAVTRAAYLKLWPDHDQILDPAGAEYVLLNGERRYRSALHVGLDTLDFVVRDDLAGSPEDFLDNLLLENEDRTDFDIIERAQGIKQLLEACAGNAAEVARRRGKDRSWVGNQVALLTLPGAIQERLVSGQLAERWARRLARALKDDPSLGTDDLLALADQLQEEERARRDEDRKLRALAKAGVLSADNTPAAPAAQAQSPADGVPDSHGTPAVTEQRTPAVSEAAQARLLSADNNRGSAAPTAPPESRGDAGSIRTSTEEPAELPTPRVPAVEPQRIAPDTPDWRDPNGVAGWICKFLSPVEAKAVAEAVLAKVAEAEAVLLKVPDAEQRASATPAG</sequence>
<name>A0A540WFX9_9ACTN</name>
<accession>A0A540WFX9</accession>
<dbReference type="Pfam" id="PF17762">
    <property type="entry name" value="HTH_ParB"/>
    <property type="match status" value="1"/>
</dbReference>
<dbReference type="AlphaFoldDB" id="A0A540WFX9"/>
<dbReference type="InterPro" id="IPR041468">
    <property type="entry name" value="HTH_ParB/Spo0J"/>
</dbReference>
<dbReference type="PANTHER" id="PTHR33375">
    <property type="entry name" value="CHROMOSOME-PARTITIONING PROTEIN PARB-RELATED"/>
    <property type="match status" value="1"/>
</dbReference>
<dbReference type="EMBL" id="VIGB01000002">
    <property type="protein sequence ID" value="TQF07930.1"/>
    <property type="molecule type" value="Genomic_DNA"/>
</dbReference>
<gene>
    <name evidence="4" type="ORF">E6W39_00910</name>
</gene>
<evidence type="ECO:0000313" key="4">
    <source>
        <dbReference type="EMBL" id="TQF07930.1"/>
    </source>
</evidence>
<comment type="caution">
    <text evidence="4">The sequence shown here is derived from an EMBL/GenBank/DDBJ whole genome shotgun (WGS) entry which is preliminary data.</text>
</comment>
<dbReference type="SUPFAM" id="SSF109709">
    <property type="entry name" value="KorB DNA-binding domain-like"/>
    <property type="match status" value="1"/>
</dbReference>
<evidence type="ECO:0000256" key="1">
    <source>
        <dbReference type="SAM" id="Coils"/>
    </source>
</evidence>
<keyword evidence="5" id="KW-1185">Reference proteome</keyword>
<organism evidence="4 5">
    <name type="scientific">Kitasatospora acidiphila</name>
    <dbReference type="NCBI Taxonomy" id="2567942"/>
    <lineage>
        <taxon>Bacteria</taxon>
        <taxon>Bacillati</taxon>
        <taxon>Actinomycetota</taxon>
        <taxon>Actinomycetes</taxon>
        <taxon>Kitasatosporales</taxon>
        <taxon>Streptomycetaceae</taxon>
        <taxon>Kitasatospora</taxon>
    </lineage>
</organism>
<evidence type="ECO:0000256" key="2">
    <source>
        <dbReference type="SAM" id="MobiDB-lite"/>
    </source>
</evidence>
<dbReference type="RefSeq" id="WP_141631795.1">
    <property type="nucleotide sequence ID" value="NZ_VIGB01000002.1"/>
</dbReference>
<keyword evidence="1" id="KW-0175">Coiled coil</keyword>
<dbReference type="InterPro" id="IPR036086">
    <property type="entry name" value="ParB/Sulfiredoxin_sf"/>
</dbReference>
<reference evidence="4 5" key="1">
    <citation type="submission" date="2019-06" db="EMBL/GenBank/DDBJ databases">
        <title>Description of Kitasatospora acidophila sp. nov. isolated from pine grove soil, and reclassification of Streptomyces novaecaesareae to Kitasatospora novaeceasareae comb. nov.</title>
        <authorList>
            <person name="Kim M.J."/>
        </authorList>
    </citation>
    <scope>NUCLEOTIDE SEQUENCE [LARGE SCALE GENOMIC DNA]</scope>
    <source>
        <strain evidence="4 5">MMS16-CNU292</strain>
    </source>
</reference>
<dbReference type="SMR" id="A0A540WFX9"/>
<dbReference type="OrthoDB" id="70307at2"/>
<dbReference type="Gene3D" id="1.10.10.2830">
    <property type="match status" value="1"/>
</dbReference>
<dbReference type="GO" id="GO:0003677">
    <property type="term" value="F:DNA binding"/>
    <property type="evidence" value="ECO:0007669"/>
    <property type="project" value="InterPro"/>
</dbReference>
<dbReference type="InterPro" id="IPR050336">
    <property type="entry name" value="Chromosome_partition/occlusion"/>
</dbReference>
<dbReference type="Proteomes" id="UP000319103">
    <property type="component" value="Unassembled WGS sequence"/>
</dbReference>
<evidence type="ECO:0000313" key="5">
    <source>
        <dbReference type="Proteomes" id="UP000319103"/>
    </source>
</evidence>
<feature type="region of interest" description="Disordered" evidence="2">
    <location>
        <begin position="1"/>
        <end position="30"/>
    </location>
</feature>
<feature type="compositionally biased region" description="Low complexity" evidence="2">
    <location>
        <begin position="270"/>
        <end position="281"/>
    </location>
</feature>
<dbReference type="InterPro" id="IPR004437">
    <property type="entry name" value="ParB/RepB/Spo0J"/>
</dbReference>
<dbReference type="NCBIfam" id="TIGR00180">
    <property type="entry name" value="parB_part"/>
    <property type="match status" value="1"/>
</dbReference>
<dbReference type="GO" id="GO:0005694">
    <property type="term" value="C:chromosome"/>
    <property type="evidence" value="ECO:0007669"/>
    <property type="project" value="TreeGrafter"/>
</dbReference>
<dbReference type="GO" id="GO:0007059">
    <property type="term" value="P:chromosome segregation"/>
    <property type="evidence" value="ECO:0007669"/>
    <property type="project" value="TreeGrafter"/>
</dbReference>
<dbReference type="SUPFAM" id="SSF110849">
    <property type="entry name" value="ParB/Sulfiredoxin"/>
    <property type="match status" value="1"/>
</dbReference>
<feature type="coiled-coil region" evidence="1">
    <location>
        <begin position="234"/>
        <end position="261"/>
    </location>
</feature>
<feature type="domain" description="ParB/Spo0J HTH" evidence="3">
    <location>
        <begin position="154"/>
        <end position="222"/>
    </location>
</feature>
<feature type="region of interest" description="Disordered" evidence="2">
    <location>
        <begin position="266"/>
        <end position="366"/>
    </location>
</feature>
<proteinExistence type="predicted"/>